<reference evidence="12" key="1">
    <citation type="submission" date="2020-10" db="EMBL/GenBank/DDBJ databases">
        <title>Taxonomic study of unclassified bacteria belonging to the class Ktedonobacteria.</title>
        <authorList>
            <person name="Yabe S."/>
            <person name="Wang C.M."/>
            <person name="Zheng Y."/>
            <person name="Sakai Y."/>
            <person name="Cavaletti L."/>
            <person name="Monciardini P."/>
            <person name="Donadio S."/>
        </authorList>
    </citation>
    <scope>NUCLEOTIDE SEQUENCE</scope>
    <source>
        <strain evidence="12">SOSP1-1</strain>
    </source>
</reference>
<keyword evidence="4" id="KW-0479">Metal-binding</keyword>
<dbReference type="InterPro" id="IPR011125">
    <property type="entry name" value="Znf_HypF"/>
</dbReference>
<dbReference type="Pfam" id="PF07503">
    <property type="entry name" value="zf-HYPF"/>
    <property type="match status" value="1"/>
</dbReference>
<dbReference type="EMBL" id="BNJF01000001">
    <property type="protein sequence ID" value="GHO42594.1"/>
    <property type="molecule type" value="Genomic_DNA"/>
</dbReference>
<evidence type="ECO:0000256" key="8">
    <source>
        <dbReference type="ARBA" id="ARBA00072168"/>
    </source>
</evidence>
<organism evidence="12 13">
    <name type="scientific">Ktedonospora formicarum</name>
    <dbReference type="NCBI Taxonomy" id="2778364"/>
    <lineage>
        <taxon>Bacteria</taxon>
        <taxon>Bacillati</taxon>
        <taxon>Chloroflexota</taxon>
        <taxon>Ktedonobacteria</taxon>
        <taxon>Ktedonobacterales</taxon>
        <taxon>Ktedonobacteraceae</taxon>
        <taxon>Ktedonospora</taxon>
    </lineage>
</organism>
<evidence type="ECO:0000256" key="5">
    <source>
        <dbReference type="ARBA" id="ARBA00022771"/>
    </source>
</evidence>
<comment type="caution">
    <text evidence="12">The sequence shown here is derived from an EMBL/GenBank/DDBJ whole genome shotgun (WGS) entry which is preliminary data.</text>
</comment>
<dbReference type="Pfam" id="PF17788">
    <property type="entry name" value="HypF_C"/>
    <property type="match status" value="1"/>
</dbReference>
<keyword evidence="3" id="KW-0436">Ligase</keyword>
<accession>A0A8J3I0F1</accession>
<evidence type="ECO:0000256" key="3">
    <source>
        <dbReference type="ARBA" id="ARBA00022598"/>
    </source>
</evidence>
<evidence type="ECO:0000256" key="2">
    <source>
        <dbReference type="ARBA" id="ARBA00008097"/>
    </source>
</evidence>
<dbReference type="GO" id="GO:0016743">
    <property type="term" value="F:carboxyl- or carbamoyltransferase activity"/>
    <property type="evidence" value="ECO:0007669"/>
    <property type="project" value="InterPro"/>
</dbReference>
<dbReference type="InterPro" id="IPR041440">
    <property type="entry name" value="HypF_C"/>
</dbReference>
<evidence type="ECO:0000313" key="12">
    <source>
        <dbReference type="EMBL" id="GHO42594.1"/>
    </source>
</evidence>
<dbReference type="SUPFAM" id="SSF55821">
    <property type="entry name" value="YrdC/RibB"/>
    <property type="match status" value="1"/>
</dbReference>
<dbReference type="InterPro" id="IPR017945">
    <property type="entry name" value="DHBP_synth_RibB-like_a/b_dom"/>
</dbReference>
<evidence type="ECO:0000259" key="11">
    <source>
        <dbReference type="PROSITE" id="PS51163"/>
    </source>
</evidence>
<feature type="domain" description="YrdC-like" evidence="11">
    <location>
        <begin position="48"/>
        <end position="238"/>
    </location>
</feature>
<dbReference type="PANTHER" id="PTHR42959:SF1">
    <property type="entry name" value="CARBAMOYLTRANSFERASE HYPF"/>
    <property type="match status" value="1"/>
</dbReference>
<dbReference type="Gene3D" id="3.30.420.360">
    <property type="match status" value="1"/>
</dbReference>
<dbReference type="Gene3D" id="3.30.420.40">
    <property type="match status" value="1"/>
</dbReference>
<gene>
    <name evidence="12" type="ORF">KSX_07570</name>
</gene>
<evidence type="ECO:0000256" key="7">
    <source>
        <dbReference type="ARBA" id="ARBA00048220"/>
    </source>
</evidence>
<dbReference type="Gene3D" id="3.90.870.50">
    <property type="match status" value="1"/>
</dbReference>
<name>A0A8J3I0F1_9CHLR</name>
<proteinExistence type="inferred from homology"/>
<dbReference type="AlphaFoldDB" id="A0A8J3I0F1"/>
<dbReference type="PANTHER" id="PTHR42959">
    <property type="entry name" value="CARBAMOYLTRANSFERASE"/>
    <property type="match status" value="1"/>
</dbReference>
<sequence length="618" mass="67720">MRVFTMCPTCQVEYENPTNRRFHAQPNACPACGPHVELTAYSTRVDSTDPIITAATLLSKGAILAIKGLGGYHLACDACNPDAVQRLRQHKRREAKPFALMVPDLETVRELCFVNDAEAVLLQSHQRPIVLLNQKPDTVVAPGVAPACDTLGIMLPYTPLHHLLLRQYANERQPAVLVMTSGNLSDEPIAYRDDDAYTRLAPIADGALTHNREIHIRTDDSVLRLVGGTPQFLRRARGYVPEPLQLGFEFPVPLLACGGHLKNTFCLGKERQAFLSHHIGDLENLETLTSFREGIPHFEHLFDIDPQAIAYDIHPDYLATRYALDSDIECKIGVQHHHAHIASVIAEHNLEGSVIGIAADGTGYGTDGAVWGCEIMEATLANFTRHAHLAYLPLPGGERAIRQPWRMAAVYLNQAFGSGFTCLSLPMLQTLDMQKWHILAQMIERGINSPPTSSLGRLFDAVAALLNIRQEVLYEGQAAIELEALAHKATTEATCKPYPFAISKGTPALLDVKPTIRALVHDLGSGAPCEQIAARFHATIAELMATACAMVRERTGLERVALSGGVFQNRLLLELMLVRLEKQGFQVYTNRQVPPNDGGLSLGQIAIAAAILRGESMP</sequence>
<comment type="catalytic activity">
    <reaction evidence="7">
        <text>C-terminal L-cysteinyl-[HypE protein] + carbamoyl phosphate + ATP + H2O = C-terminal S-carboxamide-L-cysteinyl-[HypE protein] + AMP + phosphate + diphosphate + H(+)</text>
        <dbReference type="Rhea" id="RHEA:55636"/>
        <dbReference type="Rhea" id="RHEA-COMP:14247"/>
        <dbReference type="Rhea" id="RHEA-COMP:14392"/>
        <dbReference type="ChEBI" id="CHEBI:15377"/>
        <dbReference type="ChEBI" id="CHEBI:15378"/>
        <dbReference type="ChEBI" id="CHEBI:30616"/>
        <dbReference type="ChEBI" id="CHEBI:33019"/>
        <dbReference type="ChEBI" id="CHEBI:43474"/>
        <dbReference type="ChEBI" id="CHEBI:58228"/>
        <dbReference type="ChEBI" id="CHEBI:76913"/>
        <dbReference type="ChEBI" id="CHEBI:139126"/>
        <dbReference type="ChEBI" id="CHEBI:456215"/>
    </reaction>
</comment>
<evidence type="ECO:0000256" key="6">
    <source>
        <dbReference type="ARBA" id="ARBA00022833"/>
    </source>
</evidence>
<dbReference type="GO" id="GO:0016874">
    <property type="term" value="F:ligase activity"/>
    <property type="evidence" value="ECO:0007669"/>
    <property type="project" value="UniProtKB-KW"/>
</dbReference>
<evidence type="ECO:0000256" key="1">
    <source>
        <dbReference type="ARBA" id="ARBA00004711"/>
    </source>
</evidence>
<dbReference type="InterPro" id="IPR051060">
    <property type="entry name" value="Carbamoyltrans_HypF-like"/>
</dbReference>
<dbReference type="Pfam" id="PF22521">
    <property type="entry name" value="HypF_C_2"/>
    <property type="match status" value="1"/>
</dbReference>
<evidence type="ECO:0000256" key="10">
    <source>
        <dbReference type="ARBA" id="ARBA00078219"/>
    </source>
</evidence>
<comment type="similarity">
    <text evidence="2">Belongs to the carbamoyltransferase HypF family.</text>
</comment>
<protein>
    <recommendedName>
        <fullName evidence="8">Carbamoyltransferase HypF</fullName>
    </recommendedName>
    <alternativeName>
        <fullName evidence="9">Carbamoyl phosphate-converting enzyme HypF</fullName>
    </alternativeName>
    <alternativeName>
        <fullName evidence="10">[NiFe]-hydrogenase maturation factor HypF</fullName>
    </alternativeName>
</protein>
<dbReference type="Proteomes" id="UP000612362">
    <property type="component" value="Unassembled WGS sequence"/>
</dbReference>
<comment type="pathway">
    <text evidence="1">Protein modification; [NiFe] hydrogenase maturation.</text>
</comment>
<dbReference type="GO" id="GO:0003725">
    <property type="term" value="F:double-stranded RNA binding"/>
    <property type="evidence" value="ECO:0007669"/>
    <property type="project" value="InterPro"/>
</dbReference>
<dbReference type="NCBIfam" id="TIGR00143">
    <property type="entry name" value="hypF"/>
    <property type="match status" value="1"/>
</dbReference>
<evidence type="ECO:0000313" key="13">
    <source>
        <dbReference type="Proteomes" id="UP000612362"/>
    </source>
</evidence>
<dbReference type="InterPro" id="IPR006070">
    <property type="entry name" value="Sua5-like_dom"/>
</dbReference>
<evidence type="ECO:0000256" key="4">
    <source>
        <dbReference type="ARBA" id="ARBA00022723"/>
    </source>
</evidence>
<evidence type="ECO:0000256" key="9">
    <source>
        <dbReference type="ARBA" id="ARBA00075001"/>
    </source>
</evidence>
<dbReference type="FunFam" id="3.30.420.40:FF:000124">
    <property type="entry name" value="Carbamoyltransferase HypF"/>
    <property type="match status" value="1"/>
</dbReference>
<keyword evidence="5" id="KW-0863">Zinc-finger</keyword>
<dbReference type="InterPro" id="IPR043129">
    <property type="entry name" value="ATPase_NBD"/>
</dbReference>
<dbReference type="PROSITE" id="PS51163">
    <property type="entry name" value="YRDC"/>
    <property type="match status" value="1"/>
</dbReference>
<dbReference type="GO" id="GO:0008270">
    <property type="term" value="F:zinc ion binding"/>
    <property type="evidence" value="ECO:0007669"/>
    <property type="project" value="UniProtKB-KW"/>
</dbReference>
<dbReference type="Pfam" id="PF01300">
    <property type="entry name" value="Sua5_yciO_yrdC"/>
    <property type="match status" value="1"/>
</dbReference>
<keyword evidence="6" id="KW-0862">Zinc</keyword>
<dbReference type="Gene3D" id="3.30.110.120">
    <property type="match status" value="1"/>
</dbReference>
<dbReference type="InterPro" id="IPR004421">
    <property type="entry name" value="Carbamoyltransferase_HypF"/>
</dbReference>
<dbReference type="SUPFAM" id="SSF53067">
    <property type="entry name" value="Actin-like ATPase domain"/>
    <property type="match status" value="1"/>
</dbReference>
<dbReference type="GO" id="GO:0051604">
    <property type="term" value="P:protein maturation"/>
    <property type="evidence" value="ECO:0007669"/>
    <property type="project" value="TreeGrafter"/>
</dbReference>
<dbReference type="InterPro" id="IPR055128">
    <property type="entry name" value="HypF_C_2"/>
</dbReference>
<keyword evidence="13" id="KW-1185">Reference proteome</keyword>